<evidence type="ECO:0000313" key="13">
    <source>
        <dbReference type="EMBL" id="RXS74762.1"/>
    </source>
</evidence>
<dbReference type="SUPFAM" id="SSF55874">
    <property type="entry name" value="ATPase domain of HSP90 chaperone/DNA topoisomerase II/histidine kinase"/>
    <property type="match status" value="1"/>
</dbReference>
<name>A0A4Q1RGQ0_9FIRM</name>
<dbReference type="InterPro" id="IPR036890">
    <property type="entry name" value="HATPase_C_sf"/>
</dbReference>
<comment type="catalytic activity">
    <reaction evidence="1">
        <text>ATP + protein L-histidine = ADP + protein N-phospho-L-histidine.</text>
        <dbReference type="EC" id="2.7.13.3"/>
    </reaction>
</comment>
<keyword evidence="5" id="KW-0808">Transferase</keyword>
<evidence type="ECO:0000259" key="12">
    <source>
        <dbReference type="PROSITE" id="PS50109"/>
    </source>
</evidence>
<dbReference type="EMBL" id="SDKC01000001">
    <property type="protein sequence ID" value="RXS74762.1"/>
    <property type="molecule type" value="Genomic_DNA"/>
</dbReference>
<comment type="caution">
    <text evidence="13">The sequence shown here is derived from an EMBL/GenBank/DDBJ whole genome shotgun (WGS) entry which is preliminary data.</text>
</comment>
<comment type="subcellular location">
    <subcellularLocation>
        <location evidence="2">Cell membrane</location>
        <topology evidence="2">Multi-pass membrane protein</topology>
    </subcellularLocation>
</comment>
<dbReference type="PROSITE" id="PS50109">
    <property type="entry name" value="HIS_KIN"/>
    <property type="match status" value="1"/>
</dbReference>
<keyword evidence="10 11" id="KW-0472">Membrane</keyword>
<keyword evidence="6 11" id="KW-0812">Transmembrane</keyword>
<dbReference type="GO" id="GO:0005886">
    <property type="term" value="C:plasma membrane"/>
    <property type="evidence" value="ECO:0007669"/>
    <property type="project" value="UniProtKB-SubCell"/>
</dbReference>
<feature type="transmembrane region" description="Helical" evidence="11">
    <location>
        <begin position="12"/>
        <end position="31"/>
    </location>
</feature>
<dbReference type="InterPro" id="IPR003594">
    <property type="entry name" value="HATPase_dom"/>
</dbReference>
<keyword evidence="9" id="KW-0902">Two-component regulatory system</keyword>
<evidence type="ECO:0000256" key="10">
    <source>
        <dbReference type="ARBA" id="ARBA00023136"/>
    </source>
</evidence>
<feature type="domain" description="Histidine kinase" evidence="12">
    <location>
        <begin position="126"/>
        <end position="330"/>
    </location>
</feature>
<gene>
    <name evidence="13" type="ORF">ETP43_05735</name>
</gene>
<feature type="transmembrane region" description="Helical" evidence="11">
    <location>
        <begin position="37"/>
        <end position="58"/>
    </location>
</feature>
<dbReference type="OrthoDB" id="9780487at2"/>
<sequence length="334" mass="39066">MRLSDYIKDKIMTYLLHLLCMILLTFFFYITGYNKNAVSLILFCWCLILILWTGVGYVRRKQYFTEAEHILEQADQRYLLGELLPPSSRLEDCLYRELILKSNKSVIERIRKIEDTQKEYREYIESWVHEIKAPITGIQLMCENHKDPVTRQIMLENKKIENDVDMVLYYARMENVYKDYMIEKTDLQSATSEILMKNKQYLISSGISARVECPDPVYTDKKWILFILNQLVLNSVKYKKEGTQIHIYTKTYDHGVQLIVEDTGVGIPQEEIPRIFEKGFTGTNGRMGGRSTGMGLYLCSRLCEKLGIEIRAESECGEETRMILTFPVSAYLLK</sequence>
<dbReference type="SUPFAM" id="SSF47384">
    <property type="entry name" value="Homodimeric domain of signal transducing histidine kinase"/>
    <property type="match status" value="1"/>
</dbReference>
<dbReference type="InterPro" id="IPR005467">
    <property type="entry name" value="His_kinase_dom"/>
</dbReference>
<dbReference type="GO" id="GO:0000155">
    <property type="term" value="F:phosphorelay sensor kinase activity"/>
    <property type="evidence" value="ECO:0007669"/>
    <property type="project" value="InterPro"/>
</dbReference>
<evidence type="ECO:0000256" key="2">
    <source>
        <dbReference type="ARBA" id="ARBA00004651"/>
    </source>
</evidence>
<dbReference type="InterPro" id="IPR036097">
    <property type="entry name" value="HisK_dim/P_sf"/>
</dbReference>
<dbReference type="GO" id="GO:0016036">
    <property type="term" value="P:cellular response to phosphate starvation"/>
    <property type="evidence" value="ECO:0007669"/>
    <property type="project" value="TreeGrafter"/>
</dbReference>
<dbReference type="InterPro" id="IPR004358">
    <property type="entry name" value="Sig_transdc_His_kin-like_C"/>
</dbReference>
<dbReference type="SMART" id="SM00387">
    <property type="entry name" value="HATPase_c"/>
    <property type="match status" value="1"/>
</dbReference>
<dbReference type="GO" id="GO:0004721">
    <property type="term" value="F:phosphoprotein phosphatase activity"/>
    <property type="evidence" value="ECO:0007669"/>
    <property type="project" value="TreeGrafter"/>
</dbReference>
<dbReference type="RefSeq" id="WP_129257351.1">
    <property type="nucleotide sequence ID" value="NZ_DAWBJR010000001.1"/>
</dbReference>
<dbReference type="Pfam" id="PF02518">
    <property type="entry name" value="HATPase_c"/>
    <property type="match status" value="1"/>
</dbReference>
<evidence type="ECO:0000256" key="7">
    <source>
        <dbReference type="ARBA" id="ARBA00022777"/>
    </source>
</evidence>
<evidence type="ECO:0000256" key="11">
    <source>
        <dbReference type="SAM" id="Phobius"/>
    </source>
</evidence>
<evidence type="ECO:0000256" key="3">
    <source>
        <dbReference type="ARBA" id="ARBA00012438"/>
    </source>
</evidence>
<dbReference type="PANTHER" id="PTHR45453">
    <property type="entry name" value="PHOSPHATE REGULON SENSOR PROTEIN PHOR"/>
    <property type="match status" value="1"/>
</dbReference>
<dbReference type="Gene3D" id="3.30.565.10">
    <property type="entry name" value="Histidine kinase-like ATPase, C-terminal domain"/>
    <property type="match status" value="1"/>
</dbReference>
<accession>A0A4Q1RGQ0</accession>
<dbReference type="AlphaFoldDB" id="A0A4Q1RGQ0"/>
<reference evidence="13 14" key="1">
    <citation type="submission" date="2019-01" db="EMBL/GenBank/DDBJ databases">
        <title>Blautia sp. nov. KGMB01111 isolated human feces.</title>
        <authorList>
            <person name="Park J.-E."/>
            <person name="Kim J.-S."/>
            <person name="Park S.-H."/>
        </authorList>
    </citation>
    <scope>NUCLEOTIDE SEQUENCE [LARGE SCALE GENOMIC DNA]</scope>
    <source>
        <strain evidence="13 14">KGMB01111</strain>
    </source>
</reference>
<protein>
    <recommendedName>
        <fullName evidence="3">histidine kinase</fullName>
        <ecNumber evidence="3">2.7.13.3</ecNumber>
    </recommendedName>
</protein>
<evidence type="ECO:0000256" key="1">
    <source>
        <dbReference type="ARBA" id="ARBA00000085"/>
    </source>
</evidence>
<evidence type="ECO:0000313" key="14">
    <source>
        <dbReference type="Proteomes" id="UP000290106"/>
    </source>
</evidence>
<keyword evidence="8 11" id="KW-1133">Transmembrane helix</keyword>
<organism evidence="13 14">
    <name type="scientific">Blautia faecicola</name>
    <dbReference type="NCBI Taxonomy" id="2509240"/>
    <lineage>
        <taxon>Bacteria</taxon>
        <taxon>Bacillati</taxon>
        <taxon>Bacillota</taxon>
        <taxon>Clostridia</taxon>
        <taxon>Lachnospirales</taxon>
        <taxon>Lachnospiraceae</taxon>
        <taxon>Blautia</taxon>
    </lineage>
</organism>
<dbReference type="Proteomes" id="UP000290106">
    <property type="component" value="Unassembled WGS sequence"/>
</dbReference>
<keyword evidence="14" id="KW-1185">Reference proteome</keyword>
<evidence type="ECO:0000256" key="8">
    <source>
        <dbReference type="ARBA" id="ARBA00022989"/>
    </source>
</evidence>
<evidence type="ECO:0000256" key="6">
    <source>
        <dbReference type="ARBA" id="ARBA00022692"/>
    </source>
</evidence>
<evidence type="ECO:0000256" key="9">
    <source>
        <dbReference type="ARBA" id="ARBA00023012"/>
    </source>
</evidence>
<proteinExistence type="predicted"/>
<evidence type="ECO:0000256" key="4">
    <source>
        <dbReference type="ARBA" id="ARBA00022475"/>
    </source>
</evidence>
<dbReference type="PANTHER" id="PTHR45453:SF2">
    <property type="entry name" value="HISTIDINE KINASE"/>
    <property type="match status" value="1"/>
</dbReference>
<dbReference type="InterPro" id="IPR050351">
    <property type="entry name" value="BphY/WalK/GraS-like"/>
</dbReference>
<keyword evidence="7 13" id="KW-0418">Kinase</keyword>
<keyword evidence="4" id="KW-1003">Cell membrane</keyword>
<evidence type="ECO:0000256" key="5">
    <source>
        <dbReference type="ARBA" id="ARBA00022679"/>
    </source>
</evidence>
<dbReference type="PRINTS" id="PR00344">
    <property type="entry name" value="BCTRLSENSOR"/>
</dbReference>
<dbReference type="EC" id="2.7.13.3" evidence="3"/>